<feature type="region of interest" description="Disordered" evidence="1">
    <location>
        <begin position="172"/>
        <end position="398"/>
    </location>
</feature>
<feature type="domain" description="Apple" evidence="2">
    <location>
        <begin position="787"/>
        <end position="830"/>
    </location>
</feature>
<dbReference type="OrthoDB" id="160645at2759"/>
<dbReference type="Proteomes" id="UP000799779">
    <property type="component" value="Unassembled WGS sequence"/>
</dbReference>
<dbReference type="AlphaFoldDB" id="A0A6A5WWW0"/>
<sequence>MPCTLVAPELVKTISNSNIKPTFGFDDSNNQRFGFEATFTSTGKTCSYSVGTSFVPVFKTGALMVTCTLSLPKGPEAKTSILCPDLIDNQIPDGIHTLSYASVHPSCPPPETTTVLIGPTPTPVTESVYSTITSTTSSSAAYSQTVTSTAYRTTTTQTTTYLNLMYSTSTSTATYSSCTPSSKTSSASSSSSSSKSSGSSSSSGSSFTSPSSTPKSSSTPSTESSSSMSSSKTSTSGSSMPMSSSNTNTPTWSSSWGSSWSILTSSSSKSSTSSSSMPTSGSTTNMLSSSSSSSTSTSSSRSTSSSKSSTSSSSMSTSSSSTTNTPASSSLSSTATSSSTSSTSTSISTSNTPSSSSSPSMASSSSTSSMPTSMPTSSTSRASSTTSEPRATTTAPYVSCPAADQTTYNANGKTFLVECYSDRPGCELKTVPAPSFGDCITICANTPNCVDVSYLYDTGPCILRSALGNLQSSGTYFGARLVGTQPTCPATSASSSSTSTDATSPTTSSTISITTSSSTLTTTTSPPVIISTSTGIPTPSSTPTRCPDINGTLITTGRGVWVVECYIDRQNSDLGGVSAANFTDCVNTCSNNINCVDVSYVPGGPCYLKSDQGNPNPNSDVWGARLEQYKKPSTTATSAAPAPTDNRLSCPASNNTVYYSNMKIFRIQCGVDRSGGDLASGTPVYNVDFQTCVDTCANNTACVDLSHSGSACYLKGSTTTPQENGNVWAAQLIGTYDGMSTVTYVQSSTTQMAPAQPTASGLQCPGANGTAFTGTCGSTWQIECDLDRQDSDLGSQNAYTLDECMNICDATDKCMVVSYLKGSPGPCYLKSAANTPNYNGVWGARQITGCTQKQQDPSPTSNNRLKLHRKRVVRHVEKVHHVVEARAVGYAGPDYTFAGTVGSTTTTTIKTTTTVAVVYKPTGATTITVTSPTSTATTEVTSNSLKTITSTTTLTTCPTGGSRMTMTFGW</sequence>
<name>A0A6A5WWW0_9PLEO</name>
<feature type="compositionally biased region" description="Low complexity" evidence="1">
    <location>
        <begin position="172"/>
        <end position="395"/>
    </location>
</feature>
<protein>
    <recommendedName>
        <fullName evidence="2">Apple domain-containing protein</fullName>
    </recommendedName>
</protein>
<dbReference type="Pfam" id="PF14295">
    <property type="entry name" value="PAN_4"/>
    <property type="match status" value="4"/>
</dbReference>
<feature type="domain" description="Apple" evidence="2">
    <location>
        <begin position="422"/>
        <end position="462"/>
    </location>
</feature>
<keyword evidence="4" id="KW-1185">Reference proteome</keyword>
<reference evidence="3" key="1">
    <citation type="journal article" date="2020" name="Stud. Mycol.">
        <title>101 Dothideomycetes genomes: a test case for predicting lifestyles and emergence of pathogens.</title>
        <authorList>
            <person name="Haridas S."/>
            <person name="Albert R."/>
            <person name="Binder M."/>
            <person name="Bloem J."/>
            <person name="Labutti K."/>
            <person name="Salamov A."/>
            <person name="Andreopoulos B."/>
            <person name="Baker S."/>
            <person name="Barry K."/>
            <person name="Bills G."/>
            <person name="Bluhm B."/>
            <person name="Cannon C."/>
            <person name="Castanera R."/>
            <person name="Culley D."/>
            <person name="Daum C."/>
            <person name="Ezra D."/>
            <person name="Gonzalez J."/>
            <person name="Henrissat B."/>
            <person name="Kuo A."/>
            <person name="Liang C."/>
            <person name="Lipzen A."/>
            <person name="Lutzoni F."/>
            <person name="Magnuson J."/>
            <person name="Mondo S."/>
            <person name="Nolan M."/>
            <person name="Ohm R."/>
            <person name="Pangilinan J."/>
            <person name="Park H.-J."/>
            <person name="Ramirez L."/>
            <person name="Alfaro M."/>
            <person name="Sun H."/>
            <person name="Tritt A."/>
            <person name="Yoshinaga Y."/>
            <person name="Zwiers L.-H."/>
            <person name="Turgeon B."/>
            <person name="Goodwin S."/>
            <person name="Spatafora J."/>
            <person name="Crous P."/>
            <person name="Grigoriev I."/>
        </authorList>
    </citation>
    <scope>NUCLEOTIDE SEQUENCE</scope>
    <source>
        <strain evidence="3">CBS 123094</strain>
    </source>
</reference>
<evidence type="ECO:0000313" key="3">
    <source>
        <dbReference type="EMBL" id="KAF2006303.1"/>
    </source>
</evidence>
<dbReference type="InterPro" id="IPR003609">
    <property type="entry name" value="Pan_app"/>
</dbReference>
<feature type="domain" description="Apple" evidence="2">
    <location>
        <begin position="567"/>
        <end position="609"/>
    </location>
</feature>
<proteinExistence type="predicted"/>
<evidence type="ECO:0000259" key="2">
    <source>
        <dbReference type="Pfam" id="PF14295"/>
    </source>
</evidence>
<dbReference type="Gene3D" id="3.50.4.10">
    <property type="entry name" value="Hepatocyte Growth Factor"/>
    <property type="match status" value="3"/>
</dbReference>
<feature type="region of interest" description="Disordered" evidence="1">
    <location>
        <begin position="490"/>
        <end position="549"/>
    </location>
</feature>
<feature type="compositionally biased region" description="Low complexity" evidence="1">
    <location>
        <begin position="490"/>
        <end position="544"/>
    </location>
</feature>
<gene>
    <name evidence="3" type="ORF">P154DRAFT_256589</name>
</gene>
<evidence type="ECO:0000256" key="1">
    <source>
        <dbReference type="SAM" id="MobiDB-lite"/>
    </source>
</evidence>
<dbReference type="EMBL" id="ML977560">
    <property type="protein sequence ID" value="KAF2006303.1"/>
    <property type="molecule type" value="Genomic_DNA"/>
</dbReference>
<accession>A0A6A5WWW0</accession>
<organism evidence="3 4">
    <name type="scientific">Amniculicola lignicola CBS 123094</name>
    <dbReference type="NCBI Taxonomy" id="1392246"/>
    <lineage>
        <taxon>Eukaryota</taxon>
        <taxon>Fungi</taxon>
        <taxon>Dikarya</taxon>
        <taxon>Ascomycota</taxon>
        <taxon>Pezizomycotina</taxon>
        <taxon>Dothideomycetes</taxon>
        <taxon>Pleosporomycetidae</taxon>
        <taxon>Pleosporales</taxon>
        <taxon>Amniculicolaceae</taxon>
        <taxon>Amniculicola</taxon>
    </lineage>
</organism>
<feature type="domain" description="Apple" evidence="2">
    <location>
        <begin position="671"/>
        <end position="715"/>
    </location>
</feature>
<evidence type="ECO:0000313" key="4">
    <source>
        <dbReference type="Proteomes" id="UP000799779"/>
    </source>
</evidence>